<dbReference type="Pfam" id="PF01204">
    <property type="entry name" value="Trehalase"/>
    <property type="match status" value="1"/>
</dbReference>
<dbReference type="Proteomes" id="UP001596091">
    <property type="component" value="Unassembled WGS sequence"/>
</dbReference>
<feature type="chain" id="PRO_5046007075" evidence="3">
    <location>
        <begin position="28"/>
        <end position="558"/>
    </location>
</feature>
<dbReference type="PRINTS" id="PR00744">
    <property type="entry name" value="GLHYDRLASE37"/>
</dbReference>
<sequence>MTQGPLRVLLRVAASCTLTLLPLGSIAQQPSASTTTAATPDPATTLDYIHKTWDVLTRSMTDCHSLVDVKVTTHPVLYLPAGMTAPAEIKALTEKCGVRIASLPRAIEKIGDLMPEDAGAPGLLYLPKPYVVPGGRFNEMYGWDSYFIVLGLIADHHEALARDMVENFFFEIDHYGGVLNANRTYYLTRSQPPFLTSMIRSVYEDPASFANRAEADAWLAHAYAMASKDYQTWMRPEHHAGTTGLARYYDYGEGPVPEMEDDSTYYADVIRWLVAHPKENPGFLLKGSDSPDEAEAARLKKTSCDVTKSKVCLRAYADGYRLTRDFYKGDRAMRESGFDPSFRFEAFSGATHHYAPVCLNSLLFRYERDMAHFAHLLGKANDAHQWEMRAKRRDIDMHRFLWQPKAGAFGDFDFTRGRASSYVYISSLYPLWAGVATREEAGKMESTLGLIERKGGLMMSATNTGLQWDDPYGWAPTNWIAVSGLDTYQFHDDAKRISTEFTATVDRGLATDGTIREKYNMEGAGEKVQVAIGYKSNEVGFGWTNSVYLKMKELIGGN</sequence>
<comment type="caution">
    <text evidence="4">The sequence shown here is derived from an EMBL/GenBank/DDBJ whole genome shotgun (WGS) entry which is preliminary data.</text>
</comment>
<dbReference type="PANTHER" id="PTHR23403:SF6">
    <property type="entry name" value="CYTOSOLIC NEUTRAL TREHALASE-RELATED"/>
    <property type="match status" value="1"/>
</dbReference>
<organism evidence="4 5">
    <name type="scientific">Acidicapsa dinghuensis</name>
    <dbReference type="NCBI Taxonomy" id="2218256"/>
    <lineage>
        <taxon>Bacteria</taxon>
        <taxon>Pseudomonadati</taxon>
        <taxon>Acidobacteriota</taxon>
        <taxon>Terriglobia</taxon>
        <taxon>Terriglobales</taxon>
        <taxon>Acidobacteriaceae</taxon>
        <taxon>Acidicapsa</taxon>
    </lineage>
</organism>
<dbReference type="PANTHER" id="PTHR23403">
    <property type="entry name" value="TREHALASE"/>
    <property type="match status" value="1"/>
</dbReference>
<dbReference type="PROSITE" id="PS00928">
    <property type="entry name" value="TREHALASE_2"/>
    <property type="match status" value="1"/>
</dbReference>
<evidence type="ECO:0000256" key="1">
    <source>
        <dbReference type="ARBA" id="ARBA00022801"/>
    </source>
</evidence>
<name>A0ABW1E9S6_9BACT</name>
<reference evidence="5" key="1">
    <citation type="journal article" date="2019" name="Int. J. Syst. Evol. Microbiol.">
        <title>The Global Catalogue of Microorganisms (GCM) 10K type strain sequencing project: providing services to taxonomists for standard genome sequencing and annotation.</title>
        <authorList>
            <consortium name="The Broad Institute Genomics Platform"/>
            <consortium name="The Broad Institute Genome Sequencing Center for Infectious Disease"/>
            <person name="Wu L."/>
            <person name="Ma J."/>
        </authorList>
    </citation>
    <scope>NUCLEOTIDE SEQUENCE [LARGE SCALE GENOMIC DNA]</scope>
    <source>
        <strain evidence="5">JCM 4087</strain>
    </source>
</reference>
<dbReference type="InterPro" id="IPR001661">
    <property type="entry name" value="Glyco_hydro_37"/>
</dbReference>
<evidence type="ECO:0000256" key="2">
    <source>
        <dbReference type="ARBA" id="ARBA00023295"/>
    </source>
</evidence>
<evidence type="ECO:0000256" key="3">
    <source>
        <dbReference type="SAM" id="SignalP"/>
    </source>
</evidence>
<protein>
    <submittedName>
        <fullName evidence="4">Trehalase family glycosidase</fullName>
    </submittedName>
</protein>
<keyword evidence="2 4" id="KW-0326">Glycosidase</keyword>
<evidence type="ECO:0000313" key="4">
    <source>
        <dbReference type="EMBL" id="MFC5860744.1"/>
    </source>
</evidence>
<accession>A0ABW1E9S6</accession>
<dbReference type="InterPro" id="IPR012341">
    <property type="entry name" value="6hp_glycosidase-like_sf"/>
</dbReference>
<dbReference type="EMBL" id="JBHSPH010000001">
    <property type="protein sequence ID" value="MFC5860744.1"/>
    <property type="molecule type" value="Genomic_DNA"/>
</dbReference>
<gene>
    <name evidence="4" type="ORF">ACFPT7_00400</name>
</gene>
<proteinExistence type="predicted"/>
<dbReference type="SUPFAM" id="SSF48208">
    <property type="entry name" value="Six-hairpin glycosidases"/>
    <property type="match status" value="1"/>
</dbReference>
<dbReference type="InterPro" id="IPR018232">
    <property type="entry name" value="Glyco_hydro_37_CS"/>
</dbReference>
<evidence type="ECO:0000313" key="5">
    <source>
        <dbReference type="Proteomes" id="UP001596091"/>
    </source>
</evidence>
<dbReference type="InterPro" id="IPR008928">
    <property type="entry name" value="6-hairpin_glycosidase_sf"/>
</dbReference>
<keyword evidence="1" id="KW-0378">Hydrolase</keyword>
<dbReference type="PROSITE" id="PS00927">
    <property type="entry name" value="TREHALASE_1"/>
    <property type="match status" value="1"/>
</dbReference>
<dbReference type="GO" id="GO:0016798">
    <property type="term" value="F:hydrolase activity, acting on glycosyl bonds"/>
    <property type="evidence" value="ECO:0007669"/>
    <property type="project" value="UniProtKB-KW"/>
</dbReference>
<keyword evidence="3" id="KW-0732">Signal</keyword>
<dbReference type="Gene3D" id="1.50.10.10">
    <property type="match status" value="1"/>
</dbReference>
<keyword evidence="5" id="KW-1185">Reference proteome</keyword>
<feature type="signal peptide" evidence="3">
    <location>
        <begin position="1"/>
        <end position="27"/>
    </location>
</feature>
<dbReference type="RefSeq" id="WP_263335227.1">
    <property type="nucleotide sequence ID" value="NZ_JAGSYH010000002.1"/>
</dbReference>